<dbReference type="EnsemblMetazoa" id="XM_029492573.1">
    <property type="protein sequence ID" value="XP_029348433.1"/>
    <property type="gene ID" value="LOC115034965"/>
</dbReference>
<dbReference type="AlphaFoldDB" id="A0A8R2JVH9"/>
<keyword evidence="3" id="KW-1185">Reference proteome</keyword>
<reference evidence="3" key="1">
    <citation type="submission" date="2010-06" db="EMBL/GenBank/DDBJ databases">
        <authorList>
            <person name="Jiang H."/>
            <person name="Abraham K."/>
            <person name="Ali S."/>
            <person name="Alsbrooks S.L."/>
            <person name="Anim B.N."/>
            <person name="Anosike U.S."/>
            <person name="Attaway T."/>
            <person name="Bandaranaike D.P."/>
            <person name="Battles P.K."/>
            <person name="Bell S.N."/>
            <person name="Bell A.V."/>
            <person name="Beltran B."/>
            <person name="Bickham C."/>
            <person name="Bustamante Y."/>
            <person name="Caleb T."/>
            <person name="Canada A."/>
            <person name="Cardenas V."/>
            <person name="Carter K."/>
            <person name="Chacko J."/>
            <person name="Chandrabose M.N."/>
            <person name="Chavez D."/>
            <person name="Chavez A."/>
            <person name="Chen L."/>
            <person name="Chu H.-S."/>
            <person name="Claassen K.J."/>
            <person name="Cockrell R."/>
            <person name="Collins M."/>
            <person name="Cooper J.A."/>
            <person name="Cree A."/>
            <person name="Curry S.M."/>
            <person name="Da Y."/>
            <person name="Dao M.D."/>
            <person name="Das B."/>
            <person name="Davila M.-L."/>
            <person name="Davy-Carroll L."/>
            <person name="Denson S."/>
            <person name="Dinh H."/>
            <person name="Ebong V.E."/>
            <person name="Edwards J.R."/>
            <person name="Egan A."/>
            <person name="El-Daye J."/>
            <person name="Escobedo L."/>
            <person name="Fernandez S."/>
            <person name="Fernando P.R."/>
            <person name="Flagg N."/>
            <person name="Forbes L.D."/>
            <person name="Fowler R.G."/>
            <person name="Fu Q."/>
            <person name="Gabisi R.A."/>
            <person name="Ganer J."/>
            <person name="Garbino Pronczuk A."/>
            <person name="Garcia R.M."/>
            <person name="Garner T."/>
            <person name="Garrett T.E."/>
            <person name="Gonzalez D.A."/>
            <person name="Hamid H."/>
            <person name="Hawkins E.S."/>
            <person name="Hirani K."/>
            <person name="Hogues M.E."/>
            <person name="Hollins B."/>
            <person name="Hsiao C.-H."/>
            <person name="Jabil R."/>
            <person name="James M.L."/>
            <person name="Jhangiani S.N."/>
            <person name="Johnson B."/>
            <person name="Johnson Q."/>
            <person name="Joshi V."/>
            <person name="Kalu J.B."/>
            <person name="Kam C."/>
            <person name="Kashfia A."/>
            <person name="Keebler J."/>
            <person name="Kisamo H."/>
            <person name="Kovar C.L."/>
            <person name="Lago L.A."/>
            <person name="Lai C.-Y."/>
            <person name="Laidlaw J."/>
            <person name="Lara F."/>
            <person name="Le T.-K."/>
            <person name="Lee S.L."/>
            <person name="Legall F.H."/>
            <person name="Lemon S.J."/>
            <person name="Lewis L.R."/>
            <person name="Li B."/>
            <person name="Liu Y."/>
            <person name="Liu Y.-S."/>
            <person name="Lopez J."/>
            <person name="Lozado R.J."/>
            <person name="Lu J."/>
            <person name="Madu R.C."/>
            <person name="Maheshwari M."/>
            <person name="Maheshwari R."/>
            <person name="Malloy K."/>
            <person name="Martinez E."/>
            <person name="Mathew T."/>
            <person name="Mercado I.C."/>
            <person name="Mercado C."/>
            <person name="Meyer B."/>
            <person name="Montgomery K."/>
            <person name="Morgan M.B."/>
            <person name="Munidasa M."/>
            <person name="Nazareth L.V."/>
            <person name="Nelson J."/>
            <person name="Ng B.M."/>
            <person name="Nguyen N.B."/>
            <person name="Nguyen P.Q."/>
            <person name="Nguyen T."/>
            <person name="Obregon M."/>
            <person name="Okwuonu G.O."/>
            <person name="Onwere C.G."/>
            <person name="Orozco G."/>
            <person name="Parra A."/>
            <person name="Patel S."/>
            <person name="Patil S."/>
            <person name="Perez A."/>
            <person name="Perez Y."/>
            <person name="Pham C."/>
            <person name="Primus E.L."/>
            <person name="Pu L.-L."/>
            <person name="Puazo M."/>
            <person name="Qin X."/>
            <person name="Quiroz J.B."/>
            <person name="Reese J."/>
            <person name="Richards S."/>
            <person name="Rives C.M."/>
            <person name="Robberts R."/>
            <person name="Ruiz S.J."/>
            <person name="Ruiz M.J."/>
            <person name="Santibanez J."/>
            <person name="Schneider B.W."/>
            <person name="Sisson I."/>
            <person name="Smith M."/>
            <person name="Sodergren E."/>
            <person name="Song X.-Z."/>
            <person name="Song B.B."/>
            <person name="Summersgill H."/>
            <person name="Thelus R."/>
            <person name="Thornton R.D."/>
            <person name="Trejos Z.Y."/>
            <person name="Usmani K."/>
            <person name="Vattathil S."/>
            <person name="Villasana D."/>
            <person name="Walker D.L."/>
            <person name="Wang S."/>
            <person name="Wang K."/>
            <person name="White C.S."/>
            <person name="Williams A.C."/>
            <person name="Williamson J."/>
            <person name="Wilson K."/>
            <person name="Woghiren I.O."/>
            <person name="Woodworth J.R."/>
            <person name="Worley K.C."/>
            <person name="Wright R.A."/>
            <person name="Wu W."/>
            <person name="Young L."/>
            <person name="Zhang L."/>
            <person name="Zhang J."/>
            <person name="Zhu Y."/>
            <person name="Muzny D.M."/>
            <person name="Weinstock G."/>
            <person name="Gibbs R.A."/>
        </authorList>
    </citation>
    <scope>NUCLEOTIDE SEQUENCE [LARGE SCALE GENOMIC DNA]</scope>
    <source>
        <strain evidence="3">LSR1</strain>
    </source>
</reference>
<dbReference type="RefSeq" id="XP_029348433.1">
    <property type="nucleotide sequence ID" value="XM_029492573.1"/>
</dbReference>
<evidence type="ECO:0000313" key="3">
    <source>
        <dbReference type="Proteomes" id="UP000007819"/>
    </source>
</evidence>
<protein>
    <submittedName>
        <fullName evidence="2">Uncharacterized protein</fullName>
    </submittedName>
</protein>
<feature type="compositionally biased region" description="Polar residues" evidence="1">
    <location>
        <begin position="55"/>
        <end position="66"/>
    </location>
</feature>
<feature type="region of interest" description="Disordered" evidence="1">
    <location>
        <begin position="28"/>
        <end position="83"/>
    </location>
</feature>
<dbReference type="Proteomes" id="UP000007819">
    <property type="component" value="Unassembled WGS sequence"/>
</dbReference>
<reference evidence="2" key="2">
    <citation type="submission" date="2022-06" db="UniProtKB">
        <authorList>
            <consortium name="EnsemblMetazoa"/>
        </authorList>
    </citation>
    <scope>IDENTIFICATION</scope>
</reference>
<feature type="compositionally biased region" description="Basic and acidic residues" evidence="1">
    <location>
        <begin position="30"/>
        <end position="47"/>
    </location>
</feature>
<evidence type="ECO:0000313" key="2">
    <source>
        <dbReference type="EnsemblMetazoa" id="XP_029348433.1"/>
    </source>
</evidence>
<accession>A0A8R2JVH9</accession>
<organism evidence="2 3">
    <name type="scientific">Acyrthosiphon pisum</name>
    <name type="common">Pea aphid</name>
    <dbReference type="NCBI Taxonomy" id="7029"/>
    <lineage>
        <taxon>Eukaryota</taxon>
        <taxon>Metazoa</taxon>
        <taxon>Ecdysozoa</taxon>
        <taxon>Arthropoda</taxon>
        <taxon>Hexapoda</taxon>
        <taxon>Insecta</taxon>
        <taxon>Pterygota</taxon>
        <taxon>Neoptera</taxon>
        <taxon>Paraneoptera</taxon>
        <taxon>Hemiptera</taxon>
        <taxon>Sternorrhyncha</taxon>
        <taxon>Aphidomorpha</taxon>
        <taxon>Aphidoidea</taxon>
        <taxon>Aphididae</taxon>
        <taxon>Macrosiphini</taxon>
        <taxon>Acyrthosiphon</taxon>
    </lineage>
</organism>
<proteinExistence type="predicted"/>
<evidence type="ECO:0000256" key="1">
    <source>
        <dbReference type="SAM" id="MobiDB-lite"/>
    </source>
</evidence>
<name>A0A8R2JVH9_ACYPI</name>
<feature type="compositionally biased region" description="Gly residues" evidence="1">
    <location>
        <begin position="69"/>
        <end position="83"/>
    </location>
</feature>
<sequence length="180" mass="19937">MSDRNYESKGNSIIKRWLQKKKRTAINTSEEAKNDEDTYVADTRDIDGGTGRGNVTKTENVDSQISGPEGLGNGEHGAESRGGGSPFGFLRSFISVTGQSILSPRHSIDYFDYVPIENYGDSNESEAMDGQENTEYMGGEYDFNSDNDDDTISTYEEVYDDVVERLGRAMASKFVSGIHR</sequence>
<dbReference type="GeneID" id="115034965"/>
<dbReference type="KEGG" id="api:115034965"/>